<name>A0ABT4QGV5_9BACL</name>
<dbReference type="EMBL" id="JAQAGZ010000021">
    <property type="protein sequence ID" value="MCZ8516022.1"/>
    <property type="molecule type" value="Genomic_DNA"/>
</dbReference>
<proteinExistence type="predicted"/>
<protein>
    <submittedName>
        <fullName evidence="1">Uncharacterized protein</fullName>
    </submittedName>
</protein>
<sequence>MPTLKEFDLDIPYKSNQGSRDDYEMNWKDKRLKFSNEVRCICSLYEQNFEKIRTDECWKVLVECVETVTDYRVRCYGGVCHICIPLDINRYFSLENLEKKKIILSVLKQGIDRVVEEKKWDKAPFEHAYQNVISKGYINQWTWKKPKKSPDRKYSAEVFCTHEIDEFSIWIIIKNSYGVEVNRKKIIREVPNEWDFAEHLGKLTWQNAREVALINKNDTQRWIVEVPVSH</sequence>
<accession>A0ABT4QGV5</accession>
<dbReference type="RefSeq" id="WP_269884556.1">
    <property type="nucleotide sequence ID" value="NZ_JAQAGZ010000021.1"/>
</dbReference>
<evidence type="ECO:0000313" key="1">
    <source>
        <dbReference type="EMBL" id="MCZ8516022.1"/>
    </source>
</evidence>
<comment type="caution">
    <text evidence="1">The sequence shown here is derived from an EMBL/GenBank/DDBJ whole genome shotgun (WGS) entry which is preliminary data.</text>
</comment>
<organism evidence="1 2">
    <name type="scientific">Paenibacillus gyeongsangnamensis</name>
    <dbReference type="NCBI Taxonomy" id="3388067"/>
    <lineage>
        <taxon>Bacteria</taxon>
        <taxon>Bacillati</taxon>
        <taxon>Bacillota</taxon>
        <taxon>Bacilli</taxon>
        <taxon>Bacillales</taxon>
        <taxon>Paenibacillaceae</taxon>
        <taxon>Paenibacillus</taxon>
    </lineage>
</organism>
<gene>
    <name evidence="1" type="ORF">O9H85_27195</name>
</gene>
<keyword evidence="2" id="KW-1185">Reference proteome</keyword>
<reference evidence="1 2" key="1">
    <citation type="submission" date="2022-12" db="EMBL/GenBank/DDBJ databases">
        <title>Draft genome sequence of Paenibacillus sp. dW9.</title>
        <authorList>
            <person name="Choi E.-W."/>
            <person name="Kim D.-U."/>
        </authorList>
    </citation>
    <scope>NUCLEOTIDE SEQUENCE [LARGE SCALE GENOMIC DNA]</scope>
    <source>
        <strain evidence="2">dW9</strain>
    </source>
</reference>
<evidence type="ECO:0000313" key="2">
    <source>
        <dbReference type="Proteomes" id="UP001527882"/>
    </source>
</evidence>
<dbReference type="Proteomes" id="UP001527882">
    <property type="component" value="Unassembled WGS sequence"/>
</dbReference>